<gene>
    <name evidence="1" type="ORF">MLD38_008954</name>
</gene>
<protein>
    <submittedName>
        <fullName evidence="1">Uncharacterized protein</fullName>
    </submittedName>
</protein>
<dbReference type="Proteomes" id="UP001057402">
    <property type="component" value="Chromosome 3"/>
</dbReference>
<organism evidence="1 2">
    <name type="scientific">Melastoma candidum</name>
    <dbReference type="NCBI Taxonomy" id="119954"/>
    <lineage>
        <taxon>Eukaryota</taxon>
        <taxon>Viridiplantae</taxon>
        <taxon>Streptophyta</taxon>
        <taxon>Embryophyta</taxon>
        <taxon>Tracheophyta</taxon>
        <taxon>Spermatophyta</taxon>
        <taxon>Magnoliopsida</taxon>
        <taxon>eudicotyledons</taxon>
        <taxon>Gunneridae</taxon>
        <taxon>Pentapetalae</taxon>
        <taxon>rosids</taxon>
        <taxon>malvids</taxon>
        <taxon>Myrtales</taxon>
        <taxon>Melastomataceae</taxon>
        <taxon>Melastomatoideae</taxon>
        <taxon>Melastomateae</taxon>
        <taxon>Melastoma</taxon>
    </lineage>
</organism>
<proteinExistence type="predicted"/>
<comment type="caution">
    <text evidence="1">The sequence shown here is derived from an EMBL/GenBank/DDBJ whole genome shotgun (WGS) entry which is preliminary data.</text>
</comment>
<name>A0ACB9RZQ2_9MYRT</name>
<accession>A0ACB9RZQ2</accession>
<dbReference type="EMBL" id="CM042882">
    <property type="protein sequence ID" value="KAI4383074.1"/>
    <property type="molecule type" value="Genomic_DNA"/>
</dbReference>
<evidence type="ECO:0000313" key="1">
    <source>
        <dbReference type="EMBL" id="KAI4383074.1"/>
    </source>
</evidence>
<evidence type="ECO:0000313" key="2">
    <source>
        <dbReference type="Proteomes" id="UP001057402"/>
    </source>
</evidence>
<sequence>MALESWLVKVKAAFSHSLDAVKSSPRLHPESGKKRRNLGVLAFEVSNHISRLLQLWRSLSDRNVVTLRDEIISLQGVRKIVSNDEAFLLGLACAEMVENLRIIANSVCRLGEQCDDSSLLCFGGIFREFADTGRDPNQWVQNRKDMGGLVKRMDRYVATTLNLLRGMDELSVLENSLKKLVSAKLDQHGNSSSPLSSLTTIVAANSSKTDRERRVSDMQQRIVWQKQEIERFKERSLWNRSFDSVTSVLVRSVFTTLARIKIVFGLIHPYVSQSSPLQSPPSSAAIHPTANHETIASTMKIEDHESKGIFKSNSRLLEPPSTTLGANALSLHYANLVIVMEKMIKSPHLVGTDAKEDLYSMLPSSIRSSLRARLKGVVFCASDEALASEWRDALGRMLGWMCPLAHDMIKWQSERSFEQNSGRRNDGDTSEKRKSVFLLQTMFYANKEKTEAAITELLVGLNYLWRYEREMTIKAMFECNKVFA</sequence>
<reference evidence="2" key="1">
    <citation type="journal article" date="2023" name="Front. Plant Sci.">
        <title>Chromosomal-level genome assembly of Melastoma candidum provides insights into trichome evolution.</title>
        <authorList>
            <person name="Zhong Y."/>
            <person name="Wu W."/>
            <person name="Sun C."/>
            <person name="Zou P."/>
            <person name="Liu Y."/>
            <person name="Dai S."/>
            <person name="Zhou R."/>
        </authorList>
    </citation>
    <scope>NUCLEOTIDE SEQUENCE [LARGE SCALE GENOMIC DNA]</scope>
</reference>
<keyword evidence="2" id="KW-1185">Reference proteome</keyword>